<protein>
    <submittedName>
        <fullName evidence="1">Uncharacterized protein</fullName>
    </submittedName>
</protein>
<organism evidence="1 2">
    <name type="scientific">Nitrosomonas ureae</name>
    <dbReference type="NCBI Taxonomy" id="44577"/>
    <lineage>
        <taxon>Bacteria</taxon>
        <taxon>Pseudomonadati</taxon>
        <taxon>Pseudomonadota</taxon>
        <taxon>Betaproteobacteria</taxon>
        <taxon>Nitrosomonadales</taxon>
        <taxon>Nitrosomonadaceae</taxon>
        <taxon>Nitrosomonas</taxon>
    </lineage>
</organism>
<dbReference type="EMBL" id="FOFX01000030">
    <property type="protein sequence ID" value="SEQ23984.1"/>
    <property type="molecule type" value="Genomic_DNA"/>
</dbReference>
<dbReference type="Proteomes" id="UP000181998">
    <property type="component" value="Unassembled WGS sequence"/>
</dbReference>
<dbReference type="AlphaFoldDB" id="A0A1H9EE31"/>
<gene>
    <name evidence="1" type="ORF">SAMN05421510_103036</name>
</gene>
<sequence>MENKFDREDESGMEGFMGRIRETLINWLHERITSLRGTHVFAYLVDMSQLLRSGRLVLHLVRRINQCFLSMSKIAVVRHPRVFLSRIQNFSQLETGFPIRIVSGMTGALNTDLLRVSA</sequence>
<evidence type="ECO:0000313" key="2">
    <source>
        <dbReference type="Proteomes" id="UP000181998"/>
    </source>
</evidence>
<name>A0A1H9EE31_9PROT</name>
<reference evidence="1 2" key="1">
    <citation type="submission" date="2016-10" db="EMBL/GenBank/DDBJ databases">
        <authorList>
            <person name="de Groot N.N."/>
        </authorList>
    </citation>
    <scope>NUCLEOTIDE SEQUENCE [LARGE SCALE GENOMIC DNA]</scope>
    <source>
        <strain evidence="1 2">Nm9</strain>
    </source>
</reference>
<proteinExistence type="predicted"/>
<evidence type="ECO:0000313" key="1">
    <source>
        <dbReference type="EMBL" id="SEQ23984.1"/>
    </source>
</evidence>
<accession>A0A1H9EE31</accession>